<dbReference type="InterPro" id="IPR036465">
    <property type="entry name" value="vWFA_dom_sf"/>
</dbReference>
<dbReference type="STRING" id="1802668.A2831_01570"/>
<evidence type="ECO:0000313" key="3">
    <source>
        <dbReference type="Proteomes" id="UP000177507"/>
    </source>
</evidence>
<protein>
    <recommendedName>
        <fullName evidence="1">DUF58 domain-containing protein</fullName>
    </recommendedName>
</protein>
<proteinExistence type="predicted"/>
<evidence type="ECO:0000313" key="2">
    <source>
        <dbReference type="EMBL" id="OGN05407.1"/>
    </source>
</evidence>
<organism evidence="2 3">
    <name type="scientific">Candidatus Yanofskybacteria bacterium RIFCSPHIGHO2_01_FULL_44_17</name>
    <dbReference type="NCBI Taxonomy" id="1802668"/>
    <lineage>
        <taxon>Bacteria</taxon>
        <taxon>Candidatus Yanofskyibacteriota</taxon>
    </lineage>
</organism>
<dbReference type="EMBL" id="MGJI01000009">
    <property type="protein sequence ID" value="OGN05407.1"/>
    <property type="molecule type" value="Genomic_DNA"/>
</dbReference>
<dbReference type="AlphaFoldDB" id="A0A1F8EX16"/>
<accession>A0A1F8EX16</accession>
<gene>
    <name evidence="2" type="ORF">A2831_01570</name>
</gene>
<comment type="caution">
    <text evidence="2">The sequence shown here is derived from an EMBL/GenBank/DDBJ whole genome shotgun (WGS) entry which is preliminary data.</text>
</comment>
<dbReference type="CDD" id="cd00198">
    <property type="entry name" value="vWFA"/>
    <property type="match status" value="1"/>
</dbReference>
<dbReference type="Gene3D" id="3.40.50.410">
    <property type="entry name" value="von Willebrand factor, type A domain"/>
    <property type="match status" value="1"/>
</dbReference>
<name>A0A1F8EX16_9BACT</name>
<sequence length="285" mass="32080">MIEEKLRLAIAKRISGLLSGEYSSWQMNPRGHDLEEKRKFRLGDDPRSVDLLATAKRDDSDPRVSVHRVEKAANIVFLLDASRSIRFGTVLLKYAYLIEFTRQLTSACSGEGNRFRFVAFDDGIRYDSGFIASQAIAEDQLQELLKLPARACTTNLSAALTGLSHGNGQSGLDTPGIVFIISDFLFENSFRLQLNQLSERVDVIALFVRDPAEIELPRPKFGFVRLVDPETGKKFIARKAANLIDRLAPILRRSGIDWLELNTGHEIGEAFKNLAELFEKRKEQP</sequence>
<dbReference type="SUPFAM" id="SSF53300">
    <property type="entry name" value="vWA-like"/>
    <property type="match status" value="1"/>
</dbReference>
<dbReference type="Proteomes" id="UP000177507">
    <property type="component" value="Unassembled WGS sequence"/>
</dbReference>
<dbReference type="Pfam" id="PF01882">
    <property type="entry name" value="DUF58"/>
    <property type="match status" value="1"/>
</dbReference>
<dbReference type="PANTHER" id="PTHR33608">
    <property type="entry name" value="BLL2464 PROTEIN"/>
    <property type="match status" value="1"/>
</dbReference>
<reference evidence="2 3" key="1">
    <citation type="journal article" date="2016" name="Nat. Commun.">
        <title>Thousands of microbial genomes shed light on interconnected biogeochemical processes in an aquifer system.</title>
        <authorList>
            <person name="Anantharaman K."/>
            <person name="Brown C.T."/>
            <person name="Hug L.A."/>
            <person name="Sharon I."/>
            <person name="Castelle C.J."/>
            <person name="Probst A.J."/>
            <person name="Thomas B.C."/>
            <person name="Singh A."/>
            <person name="Wilkins M.J."/>
            <person name="Karaoz U."/>
            <person name="Brodie E.L."/>
            <person name="Williams K.H."/>
            <person name="Hubbard S.S."/>
            <person name="Banfield J.F."/>
        </authorList>
    </citation>
    <scope>NUCLEOTIDE SEQUENCE [LARGE SCALE GENOMIC DNA]</scope>
</reference>
<evidence type="ECO:0000259" key="1">
    <source>
        <dbReference type="Pfam" id="PF01882"/>
    </source>
</evidence>
<dbReference type="InterPro" id="IPR002881">
    <property type="entry name" value="DUF58"/>
</dbReference>
<dbReference type="PANTHER" id="PTHR33608:SF6">
    <property type="entry name" value="BLL2464 PROTEIN"/>
    <property type="match status" value="1"/>
</dbReference>
<feature type="domain" description="DUF58" evidence="1">
    <location>
        <begin position="36"/>
        <end position="236"/>
    </location>
</feature>